<dbReference type="FunFam" id="3.90.70.10:FF:000122">
    <property type="entry name" value="Ubiquitin carboxyl-terminal hydrolase 2"/>
    <property type="match status" value="1"/>
</dbReference>
<feature type="compositionally biased region" description="Polar residues" evidence="8">
    <location>
        <begin position="1252"/>
        <end position="1261"/>
    </location>
</feature>
<dbReference type="PROSITE" id="PS00973">
    <property type="entry name" value="USP_2"/>
    <property type="match status" value="1"/>
</dbReference>
<organism evidence="10 11">
    <name type="scientific">Coccidioides immitis (strain RS)</name>
    <name type="common">Valley fever fungus</name>
    <dbReference type="NCBI Taxonomy" id="246410"/>
    <lineage>
        <taxon>Eukaryota</taxon>
        <taxon>Fungi</taxon>
        <taxon>Dikarya</taxon>
        <taxon>Ascomycota</taxon>
        <taxon>Pezizomycotina</taxon>
        <taxon>Eurotiomycetes</taxon>
        <taxon>Eurotiomycetidae</taxon>
        <taxon>Onygenales</taxon>
        <taxon>Onygenaceae</taxon>
        <taxon>Coccidioides</taxon>
    </lineage>
</organism>
<dbReference type="FunCoup" id="J3KJX4">
    <property type="interactions" value="56"/>
</dbReference>
<feature type="compositionally biased region" description="Basic and acidic residues" evidence="8">
    <location>
        <begin position="1209"/>
        <end position="1227"/>
    </location>
</feature>
<comment type="catalytic activity">
    <reaction evidence="1">
        <text>Thiol-dependent hydrolysis of ester, thioester, amide, peptide and isopeptide bonds formed by the C-terminal Gly of ubiquitin (a 76-residue protein attached to proteins as an intracellular targeting signal).</text>
        <dbReference type="EC" id="3.4.19.12"/>
    </reaction>
</comment>
<name>J3KJX4_COCIM</name>
<dbReference type="SUPFAM" id="SSF54001">
    <property type="entry name" value="Cysteine proteinases"/>
    <property type="match status" value="1"/>
</dbReference>
<dbReference type="InterPro" id="IPR028889">
    <property type="entry name" value="USP"/>
</dbReference>
<dbReference type="GeneID" id="4566756"/>
<dbReference type="CDD" id="cd02666">
    <property type="entry name" value="Peptidase_C19J"/>
    <property type="match status" value="1"/>
</dbReference>
<dbReference type="VEuPathDB" id="FungiDB:CIMG_01783"/>
<dbReference type="OrthoDB" id="2420415at2759"/>
<evidence type="ECO:0000256" key="5">
    <source>
        <dbReference type="ARBA" id="ARBA00022801"/>
    </source>
</evidence>
<accession>J3KJX4</accession>
<dbReference type="InterPro" id="IPR044635">
    <property type="entry name" value="UBP14-like"/>
</dbReference>
<keyword evidence="4" id="KW-0833">Ubl conjugation pathway</keyword>
<dbReference type="STRING" id="246410.J3KJX4"/>
<dbReference type="PROSITE" id="PS50235">
    <property type="entry name" value="USP_3"/>
    <property type="match status" value="1"/>
</dbReference>
<keyword evidence="6" id="KW-0788">Thiol protease</keyword>
<dbReference type="Pfam" id="PF00443">
    <property type="entry name" value="UCH"/>
    <property type="match status" value="2"/>
</dbReference>
<feature type="region of interest" description="Disordered" evidence="8">
    <location>
        <begin position="806"/>
        <end position="844"/>
    </location>
</feature>
<keyword evidence="5 10" id="KW-0378">Hydrolase</keyword>
<dbReference type="InterPro" id="IPR018200">
    <property type="entry name" value="USP_CS"/>
</dbReference>
<dbReference type="InterPro" id="IPR001394">
    <property type="entry name" value="Peptidase_C19_UCH"/>
</dbReference>
<dbReference type="EMBL" id="GG704911">
    <property type="protein sequence ID" value="EAS36429.3"/>
    <property type="molecule type" value="Genomic_DNA"/>
</dbReference>
<dbReference type="Gene3D" id="3.90.70.10">
    <property type="entry name" value="Cysteine proteinases"/>
    <property type="match status" value="2"/>
</dbReference>
<evidence type="ECO:0000313" key="11">
    <source>
        <dbReference type="Proteomes" id="UP000001261"/>
    </source>
</evidence>
<feature type="region of interest" description="Disordered" evidence="8">
    <location>
        <begin position="752"/>
        <end position="788"/>
    </location>
</feature>
<evidence type="ECO:0000256" key="8">
    <source>
        <dbReference type="SAM" id="MobiDB-lite"/>
    </source>
</evidence>
<dbReference type="RefSeq" id="XP_001248012.2">
    <property type="nucleotide sequence ID" value="XM_001248011.2"/>
</dbReference>
<feature type="coiled-coil region" evidence="7">
    <location>
        <begin position="1002"/>
        <end position="1029"/>
    </location>
</feature>
<dbReference type="PANTHER" id="PTHR43982:SF6">
    <property type="entry name" value="UBIQUITIN CARBOXYL-TERMINAL HYDROLASE 2-RELATED"/>
    <property type="match status" value="1"/>
</dbReference>
<dbReference type="EC" id="3.4.19.12" evidence="2"/>
<gene>
    <name evidence="10" type="ORF">CIMG_01783</name>
</gene>
<keyword evidence="3" id="KW-0645">Protease</keyword>
<dbReference type="KEGG" id="cim:CIMG_01783"/>
<proteinExistence type="predicted"/>
<evidence type="ECO:0000259" key="9">
    <source>
        <dbReference type="PROSITE" id="PS50235"/>
    </source>
</evidence>
<evidence type="ECO:0000256" key="7">
    <source>
        <dbReference type="SAM" id="Coils"/>
    </source>
</evidence>
<reference evidence="11" key="1">
    <citation type="journal article" date="2009" name="Genome Res.">
        <title>Comparative genomic analyses of the human fungal pathogens Coccidioides and their relatives.</title>
        <authorList>
            <person name="Sharpton T.J."/>
            <person name="Stajich J.E."/>
            <person name="Rounsley S.D."/>
            <person name="Gardner M.J."/>
            <person name="Wortman J.R."/>
            <person name="Jordar V.S."/>
            <person name="Maiti R."/>
            <person name="Kodira C.D."/>
            <person name="Neafsey D.E."/>
            <person name="Zeng Q."/>
            <person name="Hung C.-Y."/>
            <person name="McMahan C."/>
            <person name="Muszewska A."/>
            <person name="Grynberg M."/>
            <person name="Mandel M.A."/>
            <person name="Kellner E.M."/>
            <person name="Barker B.M."/>
            <person name="Galgiani J.N."/>
            <person name="Orbach M.J."/>
            <person name="Kirkland T.N."/>
            <person name="Cole G.T."/>
            <person name="Henn M.R."/>
            <person name="Birren B.W."/>
            <person name="Taylor J.W."/>
        </authorList>
    </citation>
    <scope>NUCLEOTIDE SEQUENCE [LARGE SCALE GENOMIC DNA]</scope>
    <source>
        <strain evidence="11">RS</strain>
    </source>
</reference>
<dbReference type="InterPro" id="IPR025305">
    <property type="entry name" value="UCH_repeat_domain"/>
</dbReference>
<dbReference type="Proteomes" id="UP000001261">
    <property type="component" value="Unassembled WGS sequence"/>
</dbReference>
<protein>
    <recommendedName>
        <fullName evidence="2">ubiquitinyl hydrolase 1</fullName>
        <ecNumber evidence="2">3.4.19.12</ecNumber>
    </recommendedName>
</protein>
<evidence type="ECO:0000256" key="4">
    <source>
        <dbReference type="ARBA" id="ARBA00022786"/>
    </source>
</evidence>
<evidence type="ECO:0000256" key="6">
    <source>
        <dbReference type="ARBA" id="ARBA00022807"/>
    </source>
</evidence>
<dbReference type="PROSITE" id="PS00972">
    <property type="entry name" value="USP_1"/>
    <property type="match status" value="1"/>
</dbReference>
<dbReference type="Pfam" id="PF13446">
    <property type="entry name" value="RPT"/>
    <property type="match status" value="4"/>
</dbReference>
<evidence type="ECO:0000256" key="3">
    <source>
        <dbReference type="ARBA" id="ARBA00022670"/>
    </source>
</evidence>
<feature type="compositionally biased region" description="Low complexity" evidence="8">
    <location>
        <begin position="808"/>
        <end position="818"/>
    </location>
</feature>
<dbReference type="GO" id="GO:0016579">
    <property type="term" value="P:protein deubiquitination"/>
    <property type="evidence" value="ECO:0007669"/>
    <property type="project" value="InterPro"/>
</dbReference>
<dbReference type="GO" id="GO:0043161">
    <property type="term" value="P:proteasome-mediated ubiquitin-dependent protein catabolic process"/>
    <property type="evidence" value="ECO:0007669"/>
    <property type="project" value="InterPro"/>
</dbReference>
<dbReference type="InterPro" id="IPR038765">
    <property type="entry name" value="Papain-like_cys_pep_sf"/>
</dbReference>
<evidence type="ECO:0000256" key="2">
    <source>
        <dbReference type="ARBA" id="ARBA00012759"/>
    </source>
</evidence>
<reference evidence="11" key="2">
    <citation type="journal article" date="2010" name="Genome Res.">
        <title>Population genomic sequencing of Coccidioides fungi reveals recent hybridization and transposon control.</title>
        <authorList>
            <person name="Neafsey D.E."/>
            <person name="Barker B.M."/>
            <person name="Sharpton T.J."/>
            <person name="Stajich J.E."/>
            <person name="Park D.J."/>
            <person name="Whiston E."/>
            <person name="Hung C.-Y."/>
            <person name="McMahan C."/>
            <person name="White J."/>
            <person name="Sykes S."/>
            <person name="Heiman D."/>
            <person name="Young S."/>
            <person name="Zeng Q."/>
            <person name="Abouelleil A."/>
            <person name="Aftuck L."/>
            <person name="Bessette D."/>
            <person name="Brown A."/>
            <person name="FitzGerald M."/>
            <person name="Lui A."/>
            <person name="Macdonald J.P."/>
            <person name="Priest M."/>
            <person name="Orbach M.J."/>
            <person name="Galgiani J.N."/>
            <person name="Kirkland T.N."/>
            <person name="Cole G.T."/>
            <person name="Birren B.W."/>
            <person name="Henn M.R."/>
            <person name="Taylor J.W."/>
            <person name="Rounsley S.D."/>
        </authorList>
    </citation>
    <scope>GENOME REANNOTATION</scope>
    <source>
        <strain evidence="11">RS</strain>
    </source>
</reference>
<evidence type="ECO:0000256" key="1">
    <source>
        <dbReference type="ARBA" id="ARBA00000707"/>
    </source>
</evidence>
<dbReference type="PANTHER" id="PTHR43982">
    <property type="entry name" value="UBIQUITIN CARBOXYL-TERMINAL HYDROLASE"/>
    <property type="match status" value="1"/>
</dbReference>
<feature type="domain" description="USP" evidence="9">
    <location>
        <begin position="625"/>
        <end position="1175"/>
    </location>
</feature>
<feature type="region of interest" description="Disordered" evidence="8">
    <location>
        <begin position="1189"/>
        <end position="1299"/>
    </location>
</feature>
<evidence type="ECO:0000313" key="10">
    <source>
        <dbReference type="EMBL" id="EAS36429.3"/>
    </source>
</evidence>
<dbReference type="InParanoid" id="J3KJX4"/>
<keyword evidence="11" id="KW-1185">Reference proteome</keyword>
<dbReference type="GO" id="GO:0070628">
    <property type="term" value="F:proteasome binding"/>
    <property type="evidence" value="ECO:0007669"/>
    <property type="project" value="TreeGrafter"/>
</dbReference>
<keyword evidence="7" id="KW-0175">Coiled coil</keyword>
<feature type="compositionally biased region" description="Pro residues" evidence="8">
    <location>
        <begin position="827"/>
        <end position="841"/>
    </location>
</feature>
<dbReference type="GO" id="GO:0004843">
    <property type="term" value="F:cysteine-type deubiquitinase activity"/>
    <property type="evidence" value="ECO:0007669"/>
    <property type="project" value="UniProtKB-EC"/>
</dbReference>
<dbReference type="GO" id="GO:0061136">
    <property type="term" value="P:regulation of proteasomal protein catabolic process"/>
    <property type="evidence" value="ECO:0007669"/>
    <property type="project" value="TreeGrafter"/>
</dbReference>
<dbReference type="OMA" id="MDIGDAY"/>
<sequence length="1299" mass="147766">MLKFPKPRIFGRPGKTSPRFIQDVLCYDPATPSGQGFNLLTDVPPVWGDANDYPEFVAPNHCPHRYLTKPNQTKLPQDISTLCCGNVFKVSAVCMWCRYHIELAITYTAPKQVRLDHLHHLVFVSETLAKDDPDYRFDSRTRHSERYYFVCSIPECTAEFSLKFFAPYLTPQSVRLLVDEHLLRERMEEALKLCPDRLEGISHPLPITVLATLKAYIDIALNEPERSRGIDLGNKRFTTSFGVRGTPCKDLLEFIGFKLKEDKNCWLPPNPVKSSLLPYHHPERIFLDDLSNELLALMKQRPEHEKEAYFLDFSAEAASTQFSYLLGSNNYSRMYTFPINGSRESQPPFYQDLGATEDMSSELIIEAYRNQVQCDPDRSSYYFKCLRSIGHWRGELEGKTIAEFIEEQYAEGKYADDDIPDAYRFFQLDINDRSLSDETIIGSFFARLEDSPNEAEPRRQLARIGDYRRSQAIKSVAEESVSDMQQALVFLGAEQDTPDDFIISMYAAKVDDMPATKELAKRALSLIAEERKSEHLRYFLRTGDAQSDEMDIGEAYRLFQISDRTVDDDSILAAFQVFATEDPAQIETYRKALKVISDETQSLLLKKALGEDLTPDNFDLKEWPVGLRNIGNTCYLNSLLQFYFTVTPFRNMIFHFEKQKMELDDESLRRKKVGSRTVSRSEVERAQKFIRELRSLFQNMASSPTRCVTPSQELARLTLLSSSNEAAIRRKSLAEPNLPVYGPFLPPDVDLNSNAGSSLATRPIKGQGSEDSEATLVPPSDPSSVEIGIDNKENVQPQEPGAVVESTAAAPANGPAAAQEGSTRRPMNPPDRPPPVPPRPVPDSVKKELEIGAQQDVTEVINNVLFQAQCAVKPEGYDADGGQLDIVTELFYGKTKSYITTSDGVRCKEEPWSDIKVDVARQSSDIYSALDGAFDMQRVHIGGVEAEQHGTISKAPPILQIQIQRVQFDQVQMQSFKSNNHLELRETIYLDRYMDTPLDDKIHRKRQEKWRLKDELQRLEKRRDELYNKANQPLPEVFDMLGNKLQVFMDLQESSKINDDGLGVEESTIALVSRFEEATEDEILWIDKRIAELGWHLENTFAEDERVPYRLYAVFIHRGSASAGHYWIYIFDFEKKIWREYNDEQVLEIKKLSTIFAPETGPHSPSPYFLVYVNDPLKEKLTNPVCRAVRDLPSPDLPTNTVDPPPFKTSEEQMDRHARPPTREPVKGKQQPADGVAQQDLEMSDAPPSYEDVTSMNNKGMRNTRPRIQKQSSSHEASLEPAAGGSWAKELTDMPGAEW</sequence>